<reference evidence="1 2" key="1">
    <citation type="journal article" date="2011" name="PLoS Genet.">
        <title>Comparative genomic analysis of human fungal pathogens causing paracoccidioidomycosis.</title>
        <authorList>
            <person name="Desjardins C.A."/>
            <person name="Champion M.D."/>
            <person name="Holder J.W."/>
            <person name="Muszewska A."/>
            <person name="Goldberg J."/>
            <person name="Bailao A.M."/>
            <person name="Brigido M.M."/>
            <person name="Ferreira M.E."/>
            <person name="Garcia A.M."/>
            <person name="Grynberg M."/>
            <person name="Gujja S."/>
            <person name="Heiman D.I."/>
            <person name="Henn M.R."/>
            <person name="Kodira C.D."/>
            <person name="Leon-Narvaez H."/>
            <person name="Longo L.V."/>
            <person name="Ma L.J."/>
            <person name="Malavazi I."/>
            <person name="Matsuo A.L."/>
            <person name="Morais F.V."/>
            <person name="Pereira M."/>
            <person name="Rodriguez-Brito S."/>
            <person name="Sakthikumar S."/>
            <person name="Salem-Izacc S.M."/>
            <person name="Sykes S.M."/>
            <person name="Teixeira M.M."/>
            <person name="Vallejo M.C."/>
            <person name="Walter M.E."/>
            <person name="Yandava C."/>
            <person name="Young S."/>
            <person name="Zeng Q."/>
            <person name="Zucker J."/>
            <person name="Felipe M.S."/>
            <person name="Goldman G.H."/>
            <person name="Haas B.J."/>
            <person name="McEwen J.G."/>
            <person name="Nino-Vega G."/>
            <person name="Puccia R."/>
            <person name="San-Blas G."/>
            <person name="Soares C.M."/>
            <person name="Birren B.W."/>
            <person name="Cuomo C.A."/>
        </authorList>
    </citation>
    <scope>NUCLEOTIDE SEQUENCE [LARGE SCALE GENOMIC DNA]</scope>
    <source>
        <strain evidence="1 2">Pb18</strain>
    </source>
</reference>
<dbReference type="VEuPathDB" id="FungiDB:PADG_01143"/>
<dbReference type="RefSeq" id="XP_010756138.1">
    <property type="nucleotide sequence ID" value="XM_010757836.1"/>
</dbReference>
<name>C1FZB7_PARBD</name>
<keyword evidence="2" id="KW-1185">Reference proteome</keyword>
<dbReference type="GeneID" id="22580862"/>
<accession>C1FZB7</accession>
<dbReference type="Proteomes" id="UP000001628">
    <property type="component" value="Unassembled WGS sequence"/>
</dbReference>
<evidence type="ECO:0000313" key="2">
    <source>
        <dbReference type="Proteomes" id="UP000001628"/>
    </source>
</evidence>
<organism evidence="1 2">
    <name type="scientific">Paracoccidioides brasiliensis (strain Pb18)</name>
    <dbReference type="NCBI Taxonomy" id="502780"/>
    <lineage>
        <taxon>Eukaryota</taxon>
        <taxon>Fungi</taxon>
        <taxon>Dikarya</taxon>
        <taxon>Ascomycota</taxon>
        <taxon>Pezizomycotina</taxon>
        <taxon>Eurotiomycetes</taxon>
        <taxon>Eurotiomycetidae</taxon>
        <taxon>Onygenales</taxon>
        <taxon>Ajellomycetaceae</taxon>
        <taxon>Paracoccidioides</taxon>
    </lineage>
</organism>
<proteinExistence type="predicted"/>
<dbReference type="InParanoid" id="C1FZB7"/>
<dbReference type="EMBL" id="KN275957">
    <property type="protein sequence ID" value="EEH44854.2"/>
    <property type="molecule type" value="Genomic_DNA"/>
</dbReference>
<evidence type="ECO:0000313" key="1">
    <source>
        <dbReference type="EMBL" id="EEH44854.2"/>
    </source>
</evidence>
<dbReference type="HOGENOM" id="CLU_2264549_0_0_1"/>
<dbReference type="KEGG" id="pbn:PADG_01143"/>
<dbReference type="AlphaFoldDB" id="C1FZB7"/>
<sequence>MPPQTLSDENSVESNKAVLSGAAKDIHRAGDSWAAVLRLADAQIRHLVTISSGTRGTRVTGSSKARTHAFLIGIPNIDRHAALAYCLNPEGIRKSQAGNLALS</sequence>
<gene>
    <name evidence="1" type="ORF">PADG_01143</name>
</gene>
<protein>
    <submittedName>
        <fullName evidence="1">Uncharacterized protein</fullName>
    </submittedName>
</protein>